<gene>
    <name evidence="1" type="ORF">H8E29_14905</name>
</gene>
<name>A0A8J6NR81_9CHLR</name>
<evidence type="ECO:0000313" key="2">
    <source>
        <dbReference type="Proteomes" id="UP000614469"/>
    </source>
</evidence>
<organism evidence="1 2">
    <name type="scientific">Candidatus Desulfolinea nitratireducens</name>
    <dbReference type="NCBI Taxonomy" id="2841698"/>
    <lineage>
        <taxon>Bacteria</taxon>
        <taxon>Bacillati</taxon>
        <taxon>Chloroflexota</taxon>
        <taxon>Anaerolineae</taxon>
        <taxon>Anaerolineales</taxon>
        <taxon>Anaerolineales incertae sedis</taxon>
        <taxon>Candidatus Desulfolinea</taxon>
    </lineage>
</organism>
<reference evidence="1 2" key="1">
    <citation type="submission" date="2020-08" db="EMBL/GenBank/DDBJ databases">
        <title>Bridging the membrane lipid divide: bacteria of the FCB group superphylum have the potential to synthesize archaeal ether lipids.</title>
        <authorList>
            <person name="Villanueva L."/>
            <person name="Von Meijenfeldt F.A.B."/>
            <person name="Westbye A.B."/>
            <person name="Yadav S."/>
            <person name="Hopmans E.C."/>
            <person name="Dutilh B.E."/>
            <person name="Sinninghe Damste J.S."/>
        </authorList>
    </citation>
    <scope>NUCLEOTIDE SEQUENCE [LARGE SCALE GENOMIC DNA]</scope>
    <source>
        <strain evidence="1">NIOZ-UU36</strain>
    </source>
</reference>
<accession>A0A8J6NR81</accession>
<proteinExistence type="predicted"/>
<sequence length="147" mass="17504">MKRRLLLKLSLFLILVALLVGFAYLRYIDWPSFGGAKEVRVYLPEEYPVKDAHHYTLRSFMDTWELYRFATTPDAINFLVENLNLESHGLVYEFPLIVSKPPPYWWNPELLREAEYFSSRERAPDGRLYDLLYSMERGIVYLIRFDG</sequence>
<dbReference type="AlphaFoldDB" id="A0A8J6NR81"/>
<dbReference type="Proteomes" id="UP000614469">
    <property type="component" value="Unassembled WGS sequence"/>
</dbReference>
<protein>
    <submittedName>
        <fullName evidence="1">Uncharacterized protein</fullName>
    </submittedName>
</protein>
<dbReference type="EMBL" id="JACNJN010000170">
    <property type="protein sequence ID" value="MBC8336549.1"/>
    <property type="molecule type" value="Genomic_DNA"/>
</dbReference>
<comment type="caution">
    <text evidence="1">The sequence shown here is derived from an EMBL/GenBank/DDBJ whole genome shotgun (WGS) entry which is preliminary data.</text>
</comment>
<evidence type="ECO:0000313" key="1">
    <source>
        <dbReference type="EMBL" id="MBC8336549.1"/>
    </source>
</evidence>